<dbReference type="AlphaFoldDB" id="A0A5C5ZBT2"/>
<evidence type="ECO:0000256" key="4">
    <source>
        <dbReference type="ARBA" id="ARBA00023004"/>
    </source>
</evidence>
<keyword evidence="3" id="KW-0560">Oxidoreductase</keyword>
<dbReference type="EMBL" id="SJPJ01000001">
    <property type="protein sequence ID" value="TWT84597.1"/>
    <property type="molecule type" value="Genomic_DNA"/>
</dbReference>
<organism evidence="8 9">
    <name type="scientific">Novipirellula herctigrandis</name>
    <dbReference type="NCBI Taxonomy" id="2527986"/>
    <lineage>
        <taxon>Bacteria</taxon>
        <taxon>Pseudomonadati</taxon>
        <taxon>Planctomycetota</taxon>
        <taxon>Planctomycetia</taxon>
        <taxon>Pirellulales</taxon>
        <taxon>Pirellulaceae</taxon>
        <taxon>Novipirellula</taxon>
    </lineage>
</organism>
<dbReference type="InterPro" id="IPR036188">
    <property type="entry name" value="FAD/NAD-bd_sf"/>
</dbReference>
<keyword evidence="5" id="KW-0411">Iron-sulfur</keyword>
<protein>
    <submittedName>
        <fullName evidence="8">FAD dependent oxidoreductase</fullName>
    </submittedName>
</protein>
<feature type="chain" id="PRO_5022680607" evidence="7">
    <location>
        <begin position="23"/>
        <end position="542"/>
    </location>
</feature>
<dbReference type="GO" id="GO:0016491">
    <property type="term" value="F:oxidoreductase activity"/>
    <property type="evidence" value="ECO:0007669"/>
    <property type="project" value="UniProtKB-KW"/>
</dbReference>
<keyword evidence="9" id="KW-1185">Reference proteome</keyword>
<evidence type="ECO:0000256" key="3">
    <source>
        <dbReference type="ARBA" id="ARBA00023002"/>
    </source>
</evidence>
<evidence type="ECO:0000256" key="1">
    <source>
        <dbReference type="ARBA" id="ARBA00022485"/>
    </source>
</evidence>
<keyword evidence="7" id="KW-0732">Signal</keyword>
<evidence type="ECO:0000256" key="6">
    <source>
        <dbReference type="SAM" id="MobiDB-lite"/>
    </source>
</evidence>
<dbReference type="GO" id="GO:0046872">
    <property type="term" value="F:metal ion binding"/>
    <property type="evidence" value="ECO:0007669"/>
    <property type="project" value="UniProtKB-KW"/>
</dbReference>
<dbReference type="OrthoDB" id="287984at2"/>
<feature type="signal peptide" evidence="7">
    <location>
        <begin position="1"/>
        <end position="22"/>
    </location>
</feature>
<sequence precursor="true">MKRLLILFFVLLQLASASICSAEETSTDVCVYGGTASGVVTAVQVARMGKSVVLIEPGQTIGGMTSGGLGNTDIGKQVSIGGVTREFYQSMRDWYQDPANWKFQSKDEYRWKGDRVTEDAWFVFEPHVALLKLNQMLEEARVPVVYGERLDLNNGVNKEGANIVGIRMESGRGFTAKVFIDCTYEGDLMAKAGVSYTIGREPNSQYGESINGVQATEPPRRGPKPLDPYVIPGDPNSGMIKGLQPDVVGNNGDGDKRVQAYNYRLCLTSVPENRVPFEKPPGYDESEYELLFRWLEAGNTRNVPLGSNPIPNRKTDTNKAGWISTDYIGMCDDYPDADYQKRKEITDAYIRYHKGFLWTLANHPRVPETVRRRAAKLGFAKDEFVDNGHFPHQLYVREGRRMLGRMVMTEHELRKKRKVEDPVALGSYGMDSHPTQLWVDGDGALHADTPKWTGVGGPYGISYRSITPKTEECSNLLVTTCISASHSAYGSIRMEPVYMMLGQASATAAVQAINGDQSVQDIPYDKMSPQLLKDGQILVPGK</sequence>
<evidence type="ECO:0000256" key="7">
    <source>
        <dbReference type="SAM" id="SignalP"/>
    </source>
</evidence>
<name>A0A5C5ZBT2_9BACT</name>
<dbReference type="InterPro" id="IPR039650">
    <property type="entry name" value="HdrA-like"/>
</dbReference>
<evidence type="ECO:0000256" key="5">
    <source>
        <dbReference type="ARBA" id="ARBA00023014"/>
    </source>
</evidence>
<dbReference type="PANTHER" id="PTHR43498">
    <property type="entry name" value="FERREDOXIN:COB-COM HETERODISULFIDE REDUCTASE SUBUNIT A"/>
    <property type="match status" value="1"/>
</dbReference>
<dbReference type="SUPFAM" id="SSF51905">
    <property type="entry name" value="FAD/NAD(P)-binding domain"/>
    <property type="match status" value="1"/>
</dbReference>
<keyword evidence="2" id="KW-0479">Metal-binding</keyword>
<reference evidence="8 9" key="1">
    <citation type="submission" date="2019-02" db="EMBL/GenBank/DDBJ databases">
        <title>Deep-cultivation of Planctomycetes and their phenomic and genomic characterization uncovers novel biology.</title>
        <authorList>
            <person name="Wiegand S."/>
            <person name="Jogler M."/>
            <person name="Boedeker C."/>
            <person name="Pinto D."/>
            <person name="Vollmers J."/>
            <person name="Rivas-Marin E."/>
            <person name="Kohn T."/>
            <person name="Peeters S.H."/>
            <person name="Heuer A."/>
            <person name="Rast P."/>
            <person name="Oberbeckmann S."/>
            <person name="Bunk B."/>
            <person name="Jeske O."/>
            <person name="Meyerdierks A."/>
            <person name="Storesund J.E."/>
            <person name="Kallscheuer N."/>
            <person name="Luecker S."/>
            <person name="Lage O.M."/>
            <person name="Pohl T."/>
            <person name="Merkel B.J."/>
            <person name="Hornburger P."/>
            <person name="Mueller R.-W."/>
            <person name="Bruemmer F."/>
            <person name="Labrenz M."/>
            <person name="Spormann A.M."/>
            <person name="Op Den Camp H."/>
            <person name="Overmann J."/>
            <person name="Amann R."/>
            <person name="Jetten M.S.M."/>
            <person name="Mascher T."/>
            <person name="Medema M.H."/>
            <person name="Devos D.P."/>
            <person name="Kaster A.-K."/>
            <person name="Ovreas L."/>
            <person name="Rohde M."/>
            <person name="Galperin M.Y."/>
            <person name="Jogler C."/>
        </authorList>
    </citation>
    <scope>NUCLEOTIDE SEQUENCE [LARGE SCALE GENOMIC DNA]</scope>
    <source>
        <strain evidence="8 9">CA13</strain>
    </source>
</reference>
<keyword evidence="4" id="KW-0408">Iron</keyword>
<comment type="caution">
    <text evidence="8">The sequence shown here is derived from an EMBL/GenBank/DDBJ whole genome shotgun (WGS) entry which is preliminary data.</text>
</comment>
<evidence type="ECO:0000256" key="2">
    <source>
        <dbReference type="ARBA" id="ARBA00022723"/>
    </source>
</evidence>
<keyword evidence="1" id="KW-0004">4Fe-4S</keyword>
<feature type="compositionally biased region" description="Polar residues" evidence="6">
    <location>
        <begin position="205"/>
        <end position="214"/>
    </location>
</feature>
<dbReference type="RefSeq" id="WP_146402397.1">
    <property type="nucleotide sequence ID" value="NZ_SJPJ01000001.1"/>
</dbReference>
<evidence type="ECO:0000313" key="9">
    <source>
        <dbReference type="Proteomes" id="UP000315010"/>
    </source>
</evidence>
<accession>A0A5C5ZBT2</accession>
<dbReference type="Pfam" id="PF12831">
    <property type="entry name" value="FAD_oxidored"/>
    <property type="match status" value="1"/>
</dbReference>
<proteinExistence type="predicted"/>
<feature type="region of interest" description="Disordered" evidence="6">
    <location>
        <begin position="205"/>
        <end position="224"/>
    </location>
</feature>
<dbReference type="PANTHER" id="PTHR43498:SF1">
    <property type="entry name" value="COB--COM HETERODISULFIDE REDUCTASE IRON-SULFUR SUBUNIT A"/>
    <property type="match status" value="1"/>
</dbReference>
<dbReference type="GO" id="GO:0051539">
    <property type="term" value="F:4 iron, 4 sulfur cluster binding"/>
    <property type="evidence" value="ECO:0007669"/>
    <property type="project" value="UniProtKB-KW"/>
</dbReference>
<dbReference type="Gene3D" id="3.50.50.60">
    <property type="entry name" value="FAD/NAD(P)-binding domain"/>
    <property type="match status" value="1"/>
</dbReference>
<gene>
    <name evidence="8" type="ORF">CA13_60770</name>
</gene>
<dbReference type="Proteomes" id="UP000315010">
    <property type="component" value="Unassembled WGS sequence"/>
</dbReference>
<evidence type="ECO:0000313" key="8">
    <source>
        <dbReference type="EMBL" id="TWT84597.1"/>
    </source>
</evidence>